<evidence type="ECO:0008006" key="4">
    <source>
        <dbReference type="Google" id="ProtNLM"/>
    </source>
</evidence>
<evidence type="ECO:0000256" key="1">
    <source>
        <dbReference type="SAM" id="MobiDB-lite"/>
    </source>
</evidence>
<dbReference type="AlphaFoldDB" id="W2CVE5"/>
<dbReference type="Proteomes" id="UP000034980">
    <property type="component" value="Unassembled WGS sequence"/>
</dbReference>
<organism evidence="2 3">
    <name type="scientific">Tannerella sp. oral taxon BU063 isolate Cell 8/11</name>
    <dbReference type="NCBI Taxonomy" id="1411915"/>
    <lineage>
        <taxon>Bacteria</taxon>
        <taxon>Pseudomonadati</taxon>
        <taxon>Bacteroidota</taxon>
        <taxon>Bacteroidia</taxon>
        <taxon>Bacteroidales</taxon>
        <taxon>Tannerellaceae</taxon>
        <taxon>Tannerella</taxon>
    </lineage>
</organism>
<feature type="compositionally biased region" description="Basic and acidic residues" evidence="1">
    <location>
        <begin position="283"/>
        <end position="298"/>
    </location>
</feature>
<feature type="compositionally biased region" description="Basic and acidic residues" evidence="1">
    <location>
        <begin position="257"/>
        <end position="274"/>
    </location>
</feature>
<sequence>MSKLDNSLHVQFHSLAYGLVKGADITKLGIPNELMVEWDGNKSIETDITKVSQISAETRLMQEKDGERDGLLTYIMGTIRNAQFLPDKDIVEAAIRIAAVVKPYNGMQNEGFDRETADIRGLVADLKKTENAADIAKLGLTPMLTKLETTNQEFDDLYTKRMTSDTGAKLPLSSKIRPETDAIYDRVILILQWNYLNGATPIDPEVIATLAENLCKLADRIDADYNRSLAQKRAAAKKKPKDPKTPDQPKTPKTPKQPKDPKTPEQPKDPKQPEKPGGGAGEQPKKPDEKPKDPKKPGGDGNPDIKLPEE</sequence>
<proteinExistence type="predicted"/>
<name>W2CVE5_9BACT</name>
<feature type="region of interest" description="Disordered" evidence="1">
    <location>
        <begin position="230"/>
        <end position="310"/>
    </location>
</feature>
<dbReference type="PATRIC" id="fig|1411915.3.peg.2160"/>
<dbReference type="InterPro" id="IPR046228">
    <property type="entry name" value="DUF6261"/>
</dbReference>
<comment type="caution">
    <text evidence="2">The sequence shown here is derived from an EMBL/GenBank/DDBJ whole genome shotgun (WGS) entry which is preliminary data.</text>
</comment>
<dbReference type="EMBL" id="AYYF01001618">
    <property type="protein sequence ID" value="ETK11058.1"/>
    <property type="molecule type" value="Genomic_DNA"/>
</dbReference>
<protein>
    <recommendedName>
        <fullName evidence="4">Cell surface protein</fullName>
    </recommendedName>
</protein>
<dbReference type="Pfam" id="PF19775">
    <property type="entry name" value="DUF6261"/>
    <property type="match status" value="1"/>
</dbReference>
<evidence type="ECO:0000313" key="2">
    <source>
        <dbReference type="EMBL" id="ETK11058.1"/>
    </source>
</evidence>
<gene>
    <name evidence="2" type="ORF">T235_17390</name>
</gene>
<accession>W2CVE5</accession>
<reference evidence="2 3" key="1">
    <citation type="submission" date="2013-11" db="EMBL/GenBank/DDBJ databases">
        <title>Single cell genomics of uncultured Tannerella BU063 (oral taxon 286).</title>
        <authorList>
            <person name="Beall C.J."/>
            <person name="Campbell A.G."/>
            <person name="Griffen A.L."/>
            <person name="Podar M."/>
            <person name="Leys E.J."/>
        </authorList>
    </citation>
    <scope>NUCLEOTIDE SEQUENCE [LARGE SCALE GENOMIC DNA]</scope>
    <source>
        <strain evidence="2">Cell 8/11</strain>
    </source>
</reference>
<evidence type="ECO:0000313" key="3">
    <source>
        <dbReference type="Proteomes" id="UP000034980"/>
    </source>
</evidence>